<dbReference type="RefSeq" id="WP_193154389.1">
    <property type="nucleotide sequence ID" value="NZ_AQGU01000017.1"/>
</dbReference>
<name>A0ABR9DU99_9GAMM</name>
<keyword evidence="3" id="KW-1185">Reference proteome</keyword>
<dbReference type="SUPFAM" id="SSF50494">
    <property type="entry name" value="Trypsin-like serine proteases"/>
    <property type="match status" value="1"/>
</dbReference>
<proteinExistence type="predicted"/>
<dbReference type="EMBL" id="AQGU01000017">
    <property type="protein sequence ID" value="MBE0357763.1"/>
    <property type="molecule type" value="Genomic_DNA"/>
</dbReference>
<dbReference type="Pfam" id="PF13365">
    <property type="entry name" value="Trypsin_2"/>
    <property type="match status" value="1"/>
</dbReference>
<dbReference type="InterPro" id="IPR043504">
    <property type="entry name" value="Peptidase_S1_PA_chymotrypsin"/>
</dbReference>
<evidence type="ECO:0000313" key="2">
    <source>
        <dbReference type="EMBL" id="MBE0357763.1"/>
    </source>
</evidence>
<organism evidence="2 3">
    <name type="scientific">Pseudoalteromonas aliena SW19</name>
    <dbReference type="NCBI Taxonomy" id="1314866"/>
    <lineage>
        <taxon>Bacteria</taxon>
        <taxon>Pseudomonadati</taxon>
        <taxon>Pseudomonadota</taxon>
        <taxon>Gammaproteobacteria</taxon>
        <taxon>Alteromonadales</taxon>
        <taxon>Pseudoalteromonadaceae</taxon>
        <taxon>Pseudoalteromonas</taxon>
    </lineage>
</organism>
<dbReference type="Pfam" id="PF20280">
    <property type="entry name" value="CTD4"/>
    <property type="match status" value="1"/>
</dbReference>
<evidence type="ECO:0000313" key="3">
    <source>
        <dbReference type="Proteomes" id="UP000648482"/>
    </source>
</evidence>
<accession>A0ABR9DU99</accession>
<evidence type="ECO:0000259" key="1">
    <source>
        <dbReference type="Pfam" id="PF20280"/>
    </source>
</evidence>
<dbReference type="InterPro" id="IPR046916">
    <property type="entry name" value="ABC-3C_CTD4"/>
</dbReference>
<comment type="caution">
    <text evidence="2">The sequence shown here is derived from an EMBL/GenBank/DDBJ whole genome shotgun (WGS) entry which is preliminary data.</text>
</comment>
<feature type="domain" description="ABC-three component systems C-terminal" evidence="1">
    <location>
        <begin position="204"/>
        <end position="412"/>
    </location>
</feature>
<gene>
    <name evidence="2" type="ORF">PALI_a3376</name>
</gene>
<protein>
    <recommendedName>
        <fullName evidence="1">ABC-three component systems C-terminal domain-containing protein</fullName>
    </recommendedName>
</protein>
<dbReference type="InterPro" id="IPR009003">
    <property type="entry name" value="Peptidase_S1_PA"/>
</dbReference>
<dbReference type="Proteomes" id="UP000648482">
    <property type="component" value="Unassembled WGS sequence"/>
</dbReference>
<dbReference type="Gene3D" id="2.40.10.10">
    <property type="entry name" value="Trypsin-like serine proteases"/>
    <property type="match status" value="2"/>
</dbReference>
<sequence length="456" mass="51458">MNQIAASIGQEHSVVVNGGSGVLIQSMSKDYAYILTAKHCLQTEKDDPSSPLFNEHKVVSSDSETIEVLDIILHETKDIAILIVPPRDNIELMLSDVVLTNNDKVRLCGYPDDRRQEPFGYASYIFNYSDTVNGEIILSPEGALSEDNIVGFSGGGLFSSNQPSLLYAIETKMSGNTDREFHGNISAISVKEFINLINESNKKYENLPLAQILPLHLSSFEHLIDFSFNVSKSWSDDNKLTFLIQILKDIAKNEIQVSLSPNEILDDFRHYIQVHSRPNHEIHCKDLWISLLEVITISLLIDQPAIIDKNYLETVFKSRRLVFIGVNGTWQQHISDIFEAELKDFNSGGIVIAKTLSPQNLVQFSRDKLNKLIELKNISRPKPNLNHITNVRSNITKISSIVDLSALHGECIERKEDIFETLTNINDYPNKLVELRLALANEYGTYLMVEEAEDDK</sequence>
<reference evidence="2 3" key="1">
    <citation type="submission" date="2015-06" db="EMBL/GenBank/DDBJ databases">
        <title>Genome sequence of Pseudoalteromonas aliena.</title>
        <authorList>
            <person name="Xie B.-B."/>
            <person name="Rong J.-C."/>
            <person name="Qin Q.-L."/>
            <person name="Zhang Y.-Z."/>
        </authorList>
    </citation>
    <scope>NUCLEOTIDE SEQUENCE [LARGE SCALE GENOMIC DNA]</scope>
    <source>
        <strain evidence="2 3">SW19</strain>
    </source>
</reference>